<feature type="site" description="Lowers pKa of active site Tyr" evidence="6">
    <location>
        <position position="76"/>
    </location>
</feature>
<accession>A0A5M8QB28</accession>
<feature type="active site" description="Proton donor" evidence="4">
    <location>
        <position position="51"/>
    </location>
</feature>
<dbReference type="PANTHER" id="PTHR43827">
    <property type="entry name" value="2,5-DIKETO-D-GLUCONIC ACID REDUCTASE"/>
    <property type="match status" value="1"/>
</dbReference>
<evidence type="ECO:0000256" key="4">
    <source>
        <dbReference type="PIRSR" id="PIRSR000097-1"/>
    </source>
</evidence>
<dbReference type="PRINTS" id="PR00069">
    <property type="entry name" value="ALDKETRDTASE"/>
</dbReference>
<dbReference type="EMBL" id="VOIR01000015">
    <property type="protein sequence ID" value="KAA6432006.1"/>
    <property type="molecule type" value="Genomic_DNA"/>
</dbReference>
<gene>
    <name evidence="8" type="ORF">FQ330_09460</name>
</gene>
<dbReference type="GO" id="GO:0016616">
    <property type="term" value="F:oxidoreductase activity, acting on the CH-OH group of donors, NAD or NADP as acceptor"/>
    <property type="evidence" value="ECO:0007669"/>
    <property type="project" value="UniProtKB-ARBA"/>
</dbReference>
<dbReference type="AlphaFoldDB" id="A0A5M8QB28"/>
<name>A0A5M8QB28_9MICO</name>
<dbReference type="SUPFAM" id="SSF51430">
    <property type="entry name" value="NAD(P)-linked oxidoreductase"/>
    <property type="match status" value="1"/>
</dbReference>
<dbReference type="FunFam" id="3.20.20.100:FF:000002">
    <property type="entry name" value="2,5-diketo-D-gluconic acid reductase A"/>
    <property type="match status" value="1"/>
</dbReference>
<dbReference type="InterPro" id="IPR036812">
    <property type="entry name" value="NAD(P)_OxRdtase_dom_sf"/>
</dbReference>
<evidence type="ECO:0000256" key="3">
    <source>
        <dbReference type="ARBA" id="ARBA00023002"/>
    </source>
</evidence>
<dbReference type="InterPro" id="IPR023210">
    <property type="entry name" value="NADP_OxRdtase_dom"/>
</dbReference>
<dbReference type="Pfam" id="PF00248">
    <property type="entry name" value="Aldo_ket_red"/>
    <property type="match status" value="1"/>
</dbReference>
<evidence type="ECO:0000256" key="1">
    <source>
        <dbReference type="ARBA" id="ARBA00007905"/>
    </source>
</evidence>
<dbReference type="OrthoDB" id="9804790at2"/>
<dbReference type="Gene3D" id="3.20.20.100">
    <property type="entry name" value="NADP-dependent oxidoreductase domain"/>
    <property type="match status" value="1"/>
</dbReference>
<dbReference type="PANTHER" id="PTHR43827:SF3">
    <property type="entry name" value="NADP-DEPENDENT OXIDOREDUCTASE DOMAIN-CONTAINING PROTEIN"/>
    <property type="match status" value="1"/>
</dbReference>
<dbReference type="PROSITE" id="PS00798">
    <property type="entry name" value="ALDOKETO_REDUCTASE_1"/>
    <property type="match status" value="1"/>
</dbReference>
<keyword evidence="9" id="KW-1185">Reference proteome</keyword>
<dbReference type="InterPro" id="IPR018170">
    <property type="entry name" value="Aldo/ket_reductase_CS"/>
</dbReference>
<feature type="domain" description="NADP-dependent oxidoreductase" evidence="7">
    <location>
        <begin position="24"/>
        <end position="261"/>
    </location>
</feature>
<comment type="caution">
    <text evidence="8">The sequence shown here is derived from an EMBL/GenBank/DDBJ whole genome shotgun (WGS) entry which is preliminary data.</text>
</comment>
<evidence type="ECO:0000256" key="2">
    <source>
        <dbReference type="ARBA" id="ARBA00022857"/>
    </source>
</evidence>
<evidence type="ECO:0000256" key="5">
    <source>
        <dbReference type="PIRSR" id="PIRSR000097-2"/>
    </source>
</evidence>
<evidence type="ECO:0000313" key="9">
    <source>
        <dbReference type="Proteomes" id="UP000323221"/>
    </source>
</evidence>
<feature type="binding site" evidence="5">
    <location>
        <position position="109"/>
    </location>
    <ligand>
        <name>substrate</name>
    </ligand>
</feature>
<sequence>MTTIPTLQLNDGRTIPQLGFGVFKVDPAETERIVTEALEAGYRHIDTATIYGNEEGVGRALAASGIARDELYVTTKLWNDRRGEAAAREALGASLEMLGLDHVDLYLIHWPTPANGSPVETWQTLAAMRDEGLTSSIGVSNFDERYLPEILETGIVPAVNQIELHPQFQQRAAVELSAQHDIKIEAWGPLGQGKVDYSTGVIGEIAQRLGVSWAQVTLAWHLAEGRIVFPKSSSPERMAENLAAASVQLTPEDIAAIDALDQGAAGRVSADPAEVS</sequence>
<keyword evidence="3" id="KW-0560">Oxidoreductase</keyword>
<evidence type="ECO:0000259" key="7">
    <source>
        <dbReference type="Pfam" id="PF00248"/>
    </source>
</evidence>
<dbReference type="InterPro" id="IPR020471">
    <property type="entry name" value="AKR"/>
</dbReference>
<evidence type="ECO:0000256" key="6">
    <source>
        <dbReference type="PIRSR" id="PIRSR000097-3"/>
    </source>
</evidence>
<dbReference type="Proteomes" id="UP000323221">
    <property type="component" value="Unassembled WGS sequence"/>
</dbReference>
<dbReference type="RefSeq" id="WP_128189471.1">
    <property type="nucleotide sequence ID" value="NZ_JBIVQT010000004.1"/>
</dbReference>
<keyword evidence="2" id="KW-0521">NADP</keyword>
<dbReference type="PIRSF" id="PIRSF000097">
    <property type="entry name" value="AKR"/>
    <property type="match status" value="1"/>
</dbReference>
<protein>
    <submittedName>
        <fullName evidence="8">Aldo/keto reductase</fullName>
    </submittedName>
</protein>
<comment type="similarity">
    <text evidence="1">Belongs to the aldo/keto reductase family.</text>
</comment>
<reference evidence="8 9" key="1">
    <citation type="submission" date="2019-08" db="EMBL/GenBank/DDBJ databases">
        <title>Agrococcus lahaulensis sp. nov., isolated from a cold desert of the Indian Himalayas.</title>
        <authorList>
            <person name="Qu J.H."/>
        </authorList>
    </citation>
    <scope>NUCLEOTIDE SEQUENCE [LARGE SCALE GENOMIC DNA]</scope>
    <source>
        <strain evidence="8 9">NS18</strain>
    </source>
</reference>
<proteinExistence type="inferred from homology"/>
<evidence type="ECO:0000313" key="8">
    <source>
        <dbReference type="EMBL" id="KAA6432006.1"/>
    </source>
</evidence>
<organism evidence="8 9">
    <name type="scientific">Agrococcus sediminis</name>
    <dbReference type="NCBI Taxonomy" id="2599924"/>
    <lineage>
        <taxon>Bacteria</taxon>
        <taxon>Bacillati</taxon>
        <taxon>Actinomycetota</taxon>
        <taxon>Actinomycetes</taxon>
        <taxon>Micrococcales</taxon>
        <taxon>Microbacteriaceae</taxon>
        <taxon>Agrococcus</taxon>
    </lineage>
</organism>